<comment type="caution">
    <text evidence="2">The sequence shown here is derived from an EMBL/GenBank/DDBJ whole genome shotgun (WGS) entry which is preliminary data.</text>
</comment>
<feature type="chain" id="PRO_5042283587" description="Secreted protein" evidence="1">
    <location>
        <begin position="27"/>
        <end position="91"/>
    </location>
</feature>
<keyword evidence="3" id="KW-1185">Reference proteome</keyword>
<dbReference type="AlphaFoldDB" id="A0AAD9A489"/>
<evidence type="ECO:0008006" key="4">
    <source>
        <dbReference type="Google" id="ProtNLM"/>
    </source>
</evidence>
<evidence type="ECO:0000313" key="3">
    <source>
        <dbReference type="Proteomes" id="UP001243330"/>
    </source>
</evidence>
<dbReference type="EMBL" id="JAQOWY010000502">
    <property type="protein sequence ID" value="KAK1841148.1"/>
    <property type="molecule type" value="Genomic_DNA"/>
</dbReference>
<gene>
    <name evidence="2" type="ORF">CCHR01_16224</name>
</gene>
<protein>
    <recommendedName>
        <fullName evidence="4">Secreted protein</fullName>
    </recommendedName>
</protein>
<evidence type="ECO:0000313" key="2">
    <source>
        <dbReference type="EMBL" id="KAK1841148.1"/>
    </source>
</evidence>
<accession>A0AAD9A489</accession>
<organism evidence="2 3">
    <name type="scientific">Colletotrichum chrysophilum</name>
    <dbReference type="NCBI Taxonomy" id="1836956"/>
    <lineage>
        <taxon>Eukaryota</taxon>
        <taxon>Fungi</taxon>
        <taxon>Dikarya</taxon>
        <taxon>Ascomycota</taxon>
        <taxon>Pezizomycotina</taxon>
        <taxon>Sordariomycetes</taxon>
        <taxon>Hypocreomycetidae</taxon>
        <taxon>Glomerellales</taxon>
        <taxon>Glomerellaceae</taxon>
        <taxon>Colletotrichum</taxon>
        <taxon>Colletotrichum gloeosporioides species complex</taxon>
    </lineage>
</organism>
<name>A0AAD9A489_9PEZI</name>
<reference evidence="2" key="1">
    <citation type="submission" date="2023-01" db="EMBL/GenBank/DDBJ databases">
        <title>Colletotrichum chrysophilum M932 genome sequence.</title>
        <authorList>
            <person name="Baroncelli R."/>
        </authorList>
    </citation>
    <scope>NUCLEOTIDE SEQUENCE</scope>
    <source>
        <strain evidence="2">M932</strain>
    </source>
</reference>
<feature type="signal peptide" evidence="1">
    <location>
        <begin position="1"/>
        <end position="26"/>
    </location>
</feature>
<keyword evidence="1" id="KW-0732">Signal</keyword>
<dbReference type="Proteomes" id="UP001243330">
    <property type="component" value="Unassembled WGS sequence"/>
</dbReference>
<sequence>MLGCVQWYLMLMDSFKLLGLFGLSLSARVTADGQGPPNIKWKRLGMGGGEPSCKMSGELSLAQQCDGSENDERKGVCVCVYGRARACGWVI</sequence>
<proteinExistence type="predicted"/>
<evidence type="ECO:0000256" key="1">
    <source>
        <dbReference type="SAM" id="SignalP"/>
    </source>
</evidence>